<keyword evidence="2" id="KW-1185">Reference proteome</keyword>
<name>C8PIH3_9BACT</name>
<organism evidence="1 2">
    <name type="scientific">Campylobacter gracilis RM3268</name>
    <dbReference type="NCBI Taxonomy" id="553220"/>
    <lineage>
        <taxon>Bacteria</taxon>
        <taxon>Pseudomonadati</taxon>
        <taxon>Campylobacterota</taxon>
        <taxon>Epsilonproteobacteria</taxon>
        <taxon>Campylobacterales</taxon>
        <taxon>Campylobacteraceae</taxon>
        <taxon>Campylobacter</taxon>
    </lineage>
</organism>
<evidence type="ECO:0000313" key="1">
    <source>
        <dbReference type="EMBL" id="EEV17338.1"/>
    </source>
</evidence>
<proteinExistence type="predicted"/>
<evidence type="ECO:0000313" key="2">
    <source>
        <dbReference type="Proteomes" id="UP000005709"/>
    </source>
</evidence>
<protein>
    <submittedName>
        <fullName evidence="1">Uncharacterized protein</fullName>
    </submittedName>
</protein>
<dbReference type="Proteomes" id="UP000005709">
    <property type="component" value="Unassembled WGS sequence"/>
</dbReference>
<dbReference type="EMBL" id="ACYG01000027">
    <property type="protein sequence ID" value="EEV17338.1"/>
    <property type="molecule type" value="Genomic_DNA"/>
</dbReference>
<sequence length="43" mass="4860">MAIRSKQLAKRRADFKISALYSASKSCALCLNFKFHRVNAKSV</sequence>
<accession>C8PIH3</accession>
<dbReference type="AlphaFoldDB" id="C8PIH3"/>
<gene>
    <name evidence="1" type="ORF">CAMGR0001_1634</name>
</gene>
<comment type="caution">
    <text evidence="1">The sequence shown here is derived from an EMBL/GenBank/DDBJ whole genome shotgun (WGS) entry which is preliminary data.</text>
</comment>
<reference evidence="1 2" key="1">
    <citation type="submission" date="2009-07" db="EMBL/GenBank/DDBJ databases">
        <authorList>
            <person name="Madupu R."/>
            <person name="Sebastian Y."/>
            <person name="Durkin A.S."/>
            <person name="Torralba M."/>
            <person name="Methe B."/>
            <person name="Sutton G.G."/>
            <person name="Strausberg R.L."/>
            <person name="Nelson K.E."/>
        </authorList>
    </citation>
    <scope>NUCLEOTIDE SEQUENCE [LARGE SCALE GENOMIC DNA]</scope>
    <source>
        <strain evidence="1 2">RM3268</strain>
    </source>
</reference>